<reference evidence="2 3" key="1">
    <citation type="submission" date="2016-01" db="EMBL/GenBank/DDBJ databases">
        <title>Genome sequence of the yeast Holleya sinecauda.</title>
        <authorList>
            <person name="Dietrich F.S."/>
        </authorList>
    </citation>
    <scope>NUCLEOTIDE SEQUENCE [LARGE SCALE GENOMIC DNA]</scope>
    <source>
        <strain evidence="2 3">ATCC 58844</strain>
    </source>
</reference>
<keyword evidence="3" id="KW-1185">Reference proteome</keyword>
<sequence>MIPFRKRKHADSEEGCKRPLKQKSTNVRRRRRNDKDKLGSSHSTNARVATIDIQPRLMPTSLVFESENVSIRLVEEELSQTVSFRDIGGSPKSQRRLSTDMMDISEQSIQLEDFNQPPNSTSTPLASPCKNDYIENEAPLYQPQEYSPTTVDQYLQSRCMLSPIYHTKPYMENPRVKQLGCAEFSKLQIIPVCPNTGGRSKSSVGTHFYHSSGEHATYHGSSLSRSYNSGR</sequence>
<evidence type="ECO:0000313" key="3">
    <source>
        <dbReference type="Proteomes" id="UP000243052"/>
    </source>
</evidence>
<dbReference type="EMBL" id="CP014246">
    <property type="protein sequence ID" value="AMD21681.1"/>
    <property type="molecule type" value="Genomic_DNA"/>
</dbReference>
<evidence type="ECO:0000313" key="2">
    <source>
        <dbReference type="EMBL" id="AMD21681.1"/>
    </source>
</evidence>
<organism evidence="2 3">
    <name type="scientific">Eremothecium sinecaudum</name>
    <dbReference type="NCBI Taxonomy" id="45286"/>
    <lineage>
        <taxon>Eukaryota</taxon>
        <taxon>Fungi</taxon>
        <taxon>Dikarya</taxon>
        <taxon>Ascomycota</taxon>
        <taxon>Saccharomycotina</taxon>
        <taxon>Saccharomycetes</taxon>
        <taxon>Saccharomycetales</taxon>
        <taxon>Saccharomycetaceae</taxon>
        <taxon>Eremothecium</taxon>
    </lineage>
</organism>
<dbReference type="AlphaFoldDB" id="A0A0X8HUG5"/>
<dbReference type="RefSeq" id="XP_017988677.1">
    <property type="nucleotide sequence ID" value="XM_018133197.1"/>
</dbReference>
<protein>
    <submittedName>
        <fullName evidence="2">HFL175Wp</fullName>
    </submittedName>
</protein>
<evidence type="ECO:0000256" key="1">
    <source>
        <dbReference type="SAM" id="MobiDB-lite"/>
    </source>
</evidence>
<accession>A0A0X8HUG5</accession>
<feature type="compositionally biased region" description="Basic residues" evidence="1">
    <location>
        <begin position="18"/>
        <end position="32"/>
    </location>
</feature>
<dbReference type="OrthoDB" id="4061949at2759"/>
<proteinExistence type="predicted"/>
<dbReference type="GeneID" id="28724984"/>
<name>A0A0X8HUG5_9SACH</name>
<dbReference type="Proteomes" id="UP000243052">
    <property type="component" value="Chromosome vi"/>
</dbReference>
<gene>
    <name evidence="2" type="ORF">AW171_hschr63650</name>
</gene>
<feature type="region of interest" description="Disordered" evidence="1">
    <location>
        <begin position="1"/>
        <end position="46"/>
    </location>
</feature>